<feature type="region of interest" description="Disordered" evidence="1">
    <location>
        <begin position="501"/>
        <end position="548"/>
    </location>
</feature>
<dbReference type="AlphaFoldDB" id="A0AAD6U931"/>
<gene>
    <name evidence="2" type="ORF">B0H15DRAFT_981423</name>
</gene>
<evidence type="ECO:0000313" key="3">
    <source>
        <dbReference type="Proteomes" id="UP001222325"/>
    </source>
</evidence>
<feature type="region of interest" description="Disordered" evidence="1">
    <location>
        <begin position="403"/>
        <end position="482"/>
    </location>
</feature>
<name>A0AAD6U931_9AGAR</name>
<reference evidence="2" key="1">
    <citation type="submission" date="2023-03" db="EMBL/GenBank/DDBJ databases">
        <title>Massive genome expansion in bonnet fungi (Mycena s.s.) driven by repeated elements and novel gene families across ecological guilds.</title>
        <authorList>
            <consortium name="Lawrence Berkeley National Laboratory"/>
            <person name="Harder C.B."/>
            <person name="Miyauchi S."/>
            <person name="Viragh M."/>
            <person name="Kuo A."/>
            <person name="Thoen E."/>
            <person name="Andreopoulos B."/>
            <person name="Lu D."/>
            <person name="Skrede I."/>
            <person name="Drula E."/>
            <person name="Henrissat B."/>
            <person name="Morin E."/>
            <person name="Kohler A."/>
            <person name="Barry K."/>
            <person name="LaButti K."/>
            <person name="Morin E."/>
            <person name="Salamov A."/>
            <person name="Lipzen A."/>
            <person name="Mereny Z."/>
            <person name="Hegedus B."/>
            <person name="Baldrian P."/>
            <person name="Stursova M."/>
            <person name="Weitz H."/>
            <person name="Taylor A."/>
            <person name="Grigoriev I.V."/>
            <person name="Nagy L.G."/>
            <person name="Martin F."/>
            <person name="Kauserud H."/>
        </authorList>
    </citation>
    <scope>NUCLEOTIDE SEQUENCE</scope>
    <source>
        <strain evidence="2">CBHHK173m</strain>
    </source>
</reference>
<proteinExistence type="predicted"/>
<evidence type="ECO:0000313" key="2">
    <source>
        <dbReference type="EMBL" id="KAJ7089348.1"/>
    </source>
</evidence>
<dbReference type="EMBL" id="JARJCN010000024">
    <property type="protein sequence ID" value="KAJ7089348.1"/>
    <property type="molecule type" value="Genomic_DNA"/>
</dbReference>
<organism evidence="2 3">
    <name type="scientific">Mycena belliarum</name>
    <dbReference type="NCBI Taxonomy" id="1033014"/>
    <lineage>
        <taxon>Eukaryota</taxon>
        <taxon>Fungi</taxon>
        <taxon>Dikarya</taxon>
        <taxon>Basidiomycota</taxon>
        <taxon>Agaricomycotina</taxon>
        <taxon>Agaricomycetes</taxon>
        <taxon>Agaricomycetidae</taxon>
        <taxon>Agaricales</taxon>
        <taxon>Marasmiineae</taxon>
        <taxon>Mycenaceae</taxon>
        <taxon>Mycena</taxon>
    </lineage>
</organism>
<dbReference type="Proteomes" id="UP001222325">
    <property type="component" value="Unassembled WGS sequence"/>
</dbReference>
<feature type="compositionally biased region" description="Basic residues" evidence="1">
    <location>
        <begin position="409"/>
        <end position="420"/>
    </location>
</feature>
<protein>
    <submittedName>
        <fullName evidence="2">Uncharacterized protein</fullName>
    </submittedName>
</protein>
<keyword evidence="3" id="KW-1185">Reference proteome</keyword>
<accession>A0AAD6U931</accession>
<comment type="caution">
    <text evidence="2">The sequence shown here is derived from an EMBL/GenBank/DDBJ whole genome shotgun (WGS) entry which is preliminary data.</text>
</comment>
<sequence length="562" mass="59661">MTTKPAVLLPARIASAQYSTHQESQHISRTLARGTATWMQTAARLFALLPAGTPALSVVQRRRPVPPYLLFSQQSLRDAALGHPKSQHIPALPPPVVRPSVSPTGTIPPADLEVPLLYARSKPEAQIVLRVGRLACVVRGAVALCSASAVTRPGVSNTATTNASQALVAGNSFTCALCGVAALCSRSTRASWEALEAAVPTEYCRNTDVAEHSGPNVASRILENRSRSTKTLHSRAHFERVSGTFTPQQAWPKLQPPSHQIQIACPCLSSVHRRSCLPALDGDSKDFKVDNFEVDDSTSSPCAHPHFHHAIWQARLAPMATVLADVGRIALRRPGVGHAYQARQECLSPHLRRCGQQTTVPPPRLPPLPCSLHASSSHSHARGASSSSYECLALVPPSRRPSLSCLRVRSPHPRQRRAPRVKMPDAPSTGLRVVNARPPATLRSLSPLYASGGAGSTSSSGYMPGGTPAHLQPSTLRDRPPAPIKVVRDSCDIMAYGIAITTPANPPTAGTSPVSPESNNAGQQPTFPETPSALNPMSTSSGSPPITLQCAALSRVAPLNPD</sequence>
<feature type="compositionally biased region" description="Polar residues" evidence="1">
    <location>
        <begin position="508"/>
        <end position="546"/>
    </location>
</feature>
<evidence type="ECO:0000256" key="1">
    <source>
        <dbReference type="SAM" id="MobiDB-lite"/>
    </source>
</evidence>